<dbReference type="Proteomes" id="UP001549320">
    <property type="component" value="Unassembled WGS sequence"/>
</dbReference>
<evidence type="ECO:0000313" key="1">
    <source>
        <dbReference type="EMBL" id="MET4576649.1"/>
    </source>
</evidence>
<proteinExistence type="predicted"/>
<accession>A0ABV2Q6J1</accession>
<gene>
    <name evidence="1" type="ORF">ABIE13_001758</name>
</gene>
<dbReference type="RefSeq" id="WP_354442714.1">
    <property type="nucleotide sequence ID" value="NZ_JBEPSH010000003.1"/>
</dbReference>
<organism evidence="1 2">
    <name type="scientific">Ottowia thiooxydans</name>
    <dbReference type="NCBI Taxonomy" id="219182"/>
    <lineage>
        <taxon>Bacteria</taxon>
        <taxon>Pseudomonadati</taxon>
        <taxon>Pseudomonadota</taxon>
        <taxon>Betaproteobacteria</taxon>
        <taxon>Burkholderiales</taxon>
        <taxon>Comamonadaceae</taxon>
        <taxon>Ottowia</taxon>
    </lineage>
</organism>
<sequence>MPIALIDFPNTPLQGVSPLSFADPASLNEFDLVVWRPAAIASVYSRDDSFEGTPVLDVRDSQRVFTHIRYWRTEFEEFLARGGTLVMLAPGFTRMGLHTVQDVVPFDVIEALPGYRNLHHEACKPSALRCDAGEPFRRFFDTFGEHFVASATFTSGEAQAIASVSDGDGICAVYEYHHPGRVLVIPELRETISPSTLAKMVDALDDLSARLRLDARVSGYVGARPVVTERERALRQELAETSQKRRALQATEAALLKELSDIAFFGQLEHGDRVGVINAALQVLHALGAYVQHGIGSTGTVMFEHMGHACVLVLLEEADISRGQGLPKILREKSQPWANELNREVVPIAFIAGANSEEILRHAKPQSTSSESISWLTGATLQLAYKERNFDFLDDVRAKETAPTYPAR</sequence>
<comment type="caution">
    <text evidence="1">The sequence shown here is derived from an EMBL/GenBank/DDBJ whole genome shotgun (WGS) entry which is preliminary data.</text>
</comment>
<keyword evidence="2" id="KW-1185">Reference proteome</keyword>
<dbReference type="EMBL" id="JBEPSH010000003">
    <property type="protein sequence ID" value="MET4576649.1"/>
    <property type="molecule type" value="Genomic_DNA"/>
</dbReference>
<reference evidence="1 2" key="1">
    <citation type="submission" date="2024-06" db="EMBL/GenBank/DDBJ databases">
        <title>Sorghum-associated microbial communities from plants grown in Nebraska, USA.</title>
        <authorList>
            <person name="Schachtman D."/>
        </authorList>
    </citation>
    <scope>NUCLEOTIDE SEQUENCE [LARGE SCALE GENOMIC DNA]</scope>
    <source>
        <strain evidence="1 2">2709</strain>
    </source>
</reference>
<name>A0ABV2Q6J1_9BURK</name>
<evidence type="ECO:0000313" key="2">
    <source>
        <dbReference type="Proteomes" id="UP001549320"/>
    </source>
</evidence>
<protein>
    <submittedName>
        <fullName evidence="1">Uncharacterized protein</fullName>
    </submittedName>
</protein>